<name>A0A1H8BAJ0_9SPHI</name>
<evidence type="ECO:0000313" key="2">
    <source>
        <dbReference type="Proteomes" id="UP000198942"/>
    </source>
</evidence>
<accession>A0A1H8BAJ0</accession>
<keyword evidence="2" id="KW-1185">Reference proteome</keyword>
<dbReference type="AlphaFoldDB" id="A0A1H8BAJ0"/>
<protein>
    <submittedName>
        <fullName evidence="1">Uncharacterized protein</fullName>
    </submittedName>
</protein>
<evidence type="ECO:0000313" key="1">
    <source>
        <dbReference type="EMBL" id="SEM79028.1"/>
    </source>
</evidence>
<dbReference type="Proteomes" id="UP000198942">
    <property type="component" value="Unassembled WGS sequence"/>
</dbReference>
<dbReference type="STRING" id="551995.SAMN05192574_101822"/>
<dbReference type="RefSeq" id="WP_167667799.1">
    <property type="nucleotide sequence ID" value="NZ_FOCL01000001.1"/>
</dbReference>
<reference evidence="2" key="1">
    <citation type="submission" date="2016-10" db="EMBL/GenBank/DDBJ databases">
        <authorList>
            <person name="Varghese N."/>
            <person name="Submissions S."/>
        </authorList>
    </citation>
    <scope>NUCLEOTIDE SEQUENCE [LARGE SCALE GENOMIC DNA]</scope>
    <source>
        <strain evidence="2">Gh-48</strain>
    </source>
</reference>
<dbReference type="EMBL" id="FOCL01000001">
    <property type="protein sequence ID" value="SEM79028.1"/>
    <property type="molecule type" value="Genomic_DNA"/>
</dbReference>
<sequence length="46" mass="5144">MSKNMNCRVCLKAWNGFDEMSSIDQSSGRNLPIGQAIWGVIENITK</sequence>
<gene>
    <name evidence="1" type="ORF">SAMN05192574_101822</name>
</gene>
<proteinExistence type="predicted"/>
<organism evidence="1 2">
    <name type="scientific">Mucilaginibacter gossypiicola</name>
    <dbReference type="NCBI Taxonomy" id="551995"/>
    <lineage>
        <taxon>Bacteria</taxon>
        <taxon>Pseudomonadati</taxon>
        <taxon>Bacteroidota</taxon>
        <taxon>Sphingobacteriia</taxon>
        <taxon>Sphingobacteriales</taxon>
        <taxon>Sphingobacteriaceae</taxon>
        <taxon>Mucilaginibacter</taxon>
    </lineage>
</organism>